<protein>
    <submittedName>
        <fullName evidence="1">Flagellar protein FlaF</fullName>
    </submittedName>
</protein>
<comment type="caution">
    <text evidence="1">The sequence shown here is derived from an EMBL/GenBank/DDBJ whole genome shotgun (WGS) entry which is preliminary data.</text>
</comment>
<dbReference type="GO" id="GO:0044781">
    <property type="term" value="P:bacterial-type flagellum organization"/>
    <property type="evidence" value="ECO:0007669"/>
    <property type="project" value="InterPro"/>
</dbReference>
<dbReference type="EMBL" id="JACIEJ010000009">
    <property type="protein sequence ID" value="MBB3987317.1"/>
    <property type="molecule type" value="Genomic_DNA"/>
</dbReference>
<dbReference type="RefSeq" id="WP_183968364.1">
    <property type="nucleotide sequence ID" value="NZ_BAABBZ010000058.1"/>
</dbReference>
<keyword evidence="2" id="KW-1185">Reference proteome</keyword>
<sequence>MSISAYKRTIRESASPKQIEARVFARVTGSMEQHSADWSAARGDNVARSAILAHGLRDAVAENRVLWSRLGSDLADSNNRLPAALRANLLSIALWVDRTSGVVIGGGEGLQALIDVNKNILGGLSGLAPAPAAVDQDGTQSHAQAV</sequence>
<gene>
    <name evidence="1" type="ORF">GGQ68_003663</name>
</gene>
<evidence type="ECO:0000313" key="2">
    <source>
        <dbReference type="Proteomes" id="UP000541426"/>
    </source>
</evidence>
<dbReference type="Pfam" id="PF07309">
    <property type="entry name" value="FlaF"/>
    <property type="match status" value="1"/>
</dbReference>
<keyword evidence="1" id="KW-0969">Cilium</keyword>
<keyword evidence="1" id="KW-0966">Cell projection</keyword>
<name>A0A7W6GU06_9RHOB</name>
<evidence type="ECO:0000313" key="1">
    <source>
        <dbReference type="EMBL" id="MBB3987317.1"/>
    </source>
</evidence>
<proteinExistence type="predicted"/>
<organism evidence="1 2">
    <name type="scientific">Sagittula marina</name>
    <dbReference type="NCBI Taxonomy" id="943940"/>
    <lineage>
        <taxon>Bacteria</taxon>
        <taxon>Pseudomonadati</taxon>
        <taxon>Pseudomonadota</taxon>
        <taxon>Alphaproteobacteria</taxon>
        <taxon>Rhodobacterales</taxon>
        <taxon>Roseobacteraceae</taxon>
        <taxon>Sagittula</taxon>
    </lineage>
</organism>
<dbReference type="InterPro" id="IPR010845">
    <property type="entry name" value="FlaF"/>
</dbReference>
<dbReference type="Proteomes" id="UP000541426">
    <property type="component" value="Unassembled WGS sequence"/>
</dbReference>
<accession>A0A7W6GU06</accession>
<keyword evidence="1" id="KW-0282">Flagellum</keyword>
<reference evidence="1 2" key="1">
    <citation type="submission" date="2020-08" db="EMBL/GenBank/DDBJ databases">
        <title>Genomic Encyclopedia of Type Strains, Phase IV (KMG-IV): sequencing the most valuable type-strain genomes for metagenomic binning, comparative biology and taxonomic classification.</title>
        <authorList>
            <person name="Goeker M."/>
        </authorList>
    </citation>
    <scope>NUCLEOTIDE SEQUENCE [LARGE SCALE GENOMIC DNA]</scope>
    <source>
        <strain evidence="1 2">DSM 102235</strain>
    </source>
</reference>
<dbReference type="AlphaFoldDB" id="A0A7W6GU06"/>